<evidence type="ECO:0000259" key="17">
    <source>
        <dbReference type="Pfam" id="PF17755"/>
    </source>
</evidence>
<dbReference type="Pfam" id="PF17760">
    <property type="entry name" value="UvrA_inter"/>
    <property type="match status" value="1"/>
</dbReference>
<evidence type="ECO:0000256" key="13">
    <source>
        <dbReference type="ARBA" id="ARBA00023204"/>
    </source>
</evidence>
<dbReference type="Gene3D" id="1.20.1580.10">
    <property type="entry name" value="ABC transporter ATPase like domain"/>
    <property type="match status" value="3"/>
</dbReference>
<keyword evidence="5" id="KW-0547">Nucleotide-binding</keyword>
<evidence type="ECO:0000256" key="3">
    <source>
        <dbReference type="ARBA" id="ARBA00022723"/>
    </source>
</evidence>
<dbReference type="GO" id="GO:0005524">
    <property type="term" value="F:ATP binding"/>
    <property type="evidence" value="ECO:0007669"/>
    <property type="project" value="UniProtKB-KW"/>
</dbReference>
<dbReference type="KEGG" id="kso:CKSOR_00663"/>
<evidence type="ECO:0000256" key="1">
    <source>
        <dbReference type="ARBA" id="ARBA00004496"/>
    </source>
</evidence>
<keyword evidence="3" id="KW-0479">Metal-binding</keyword>
<comment type="similarity">
    <text evidence="14">Belongs to the ABC transporter superfamily. UvrA family.</text>
</comment>
<dbReference type="NCBIfam" id="TIGR00630">
    <property type="entry name" value="uvra"/>
    <property type="match status" value="1"/>
</dbReference>
<keyword evidence="9" id="KW-0862">Zinc</keyword>
<feature type="domain" description="UvrA DNA-binding" evidence="17">
    <location>
        <begin position="289"/>
        <end position="387"/>
    </location>
</feature>
<dbReference type="GO" id="GO:0003677">
    <property type="term" value="F:DNA binding"/>
    <property type="evidence" value="ECO:0007669"/>
    <property type="project" value="UniProtKB-KW"/>
</dbReference>
<reference evidence="19 20" key="1">
    <citation type="journal article" date="2018" name="Parasitology">
        <title>The reduced genome of Candidatus Kinetoplastibacterium sorsogonicusi, the endosymbiont of Kentomonas sorsogonicus (Trypanosomatidae): loss of the haem-synthesis pathway.</title>
        <authorList>
            <person name="Silva F.M."/>
            <person name="Kostygov A.Y."/>
            <person name="Spodareva V.V."/>
            <person name="Butenko A."/>
            <person name="Tossou R."/>
            <person name="Lukes J."/>
            <person name="Yurchenko V."/>
            <person name="Alves J.M.P."/>
        </authorList>
    </citation>
    <scope>NUCLEOTIDE SEQUENCE [LARGE SCALE GENOMIC DNA]</scope>
    <source>
        <strain evidence="19 20">MF-08</strain>
    </source>
</reference>
<evidence type="ECO:0000313" key="19">
    <source>
        <dbReference type="EMBL" id="AWD32764.1"/>
    </source>
</evidence>
<evidence type="ECO:0000256" key="5">
    <source>
        <dbReference type="ARBA" id="ARBA00022741"/>
    </source>
</evidence>
<gene>
    <name evidence="19" type="primary">uvrA_2</name>
    <name evidence="19" type="ORF">CKSOR_00663</name>
</gene>
<name>A0A3Q8EYF5_9PROT</name>
<dbReference type="GO" id="GO:0016887">
    <property type="term" value="F:ATP hydrolysis activity"/>
    <property type="evidence" value="ECO:0007669"/>
    <property type="project" value="InterPro"/>
</dbReference>
<dbReference type="OrthoDB" id="9809851at2"/>
<keyword evidence="2" id="KW-0963">Cytoplasm</keyword>
<proteinExistence type="inferred from homology"/>
<evidence type="ECO:0000256" key="4">
    <source>
        <dbReference type="ARBA" id="ARBA00022737"/>
    </source>
</evidence>
<dbReference type="GO" id="GO:0009380">
    <property type="term" value="C:excinuclease repair complex"/>
    <property type="evidence" value="ECO:0007669"/>
    <property type="project" value="InterPro"/>
</dbReference>
<dbReference type="Gene3D" id="1.10.8.280">
    <property type="entry name" value="ABC transporter ATPase domain-like"/>
    <property type="match status" value="1"/>
</dbReference>
<dbReference type="Pfam" id="PF17755">
    <property type="entry name" value="UvrA_DNA-bind"/>
    <property type="match status" value="1"/>
</dbReference>
<dbReference type="Gene3D" id="3.30.190.20">
    <property type="match status" value="1"/>
</dbReference>
<evidence type="ECO:0000256" key="16">
    <source>
        <dbReference type="ARBA" id="ARBA00042156"/>
    </source>
</evidence>
<accession>A0A3Q8EYF5</accession>
<keyword evidence="6" id="KW-0227">DNA damage</keyword>
<organism evidence="19 20">
    <name type="scientific">Candidatus Kinetoplastidibacterium kentomonadis</name>
    <dbReference type="NCBI Taxonomy" id="1576550"/>
    <lineage>
        <taxon>Bacteria</taxon>
        <taxon>Pseudomonadati</taxon>
        <taxon>Pseudomonadota</taxon>
        <taxon>Betaproteobacteria</taxon>
        <taxon>Candidatus Kinetoplastidibacterium</taxon>
    </lineage>
</organism>
<evidence type="ECO:0000256" key="9">
    <source>
        <dbReference type="ARBA" id="ARBA00022833"/>
    </source>
</evidence>
<dbReference type="GO" id="GO:0008270">
    <property type="term" value="F:zinc ion binding"/>
    <property type="evidence" value="ECO:0007669"/>
    <property type="project" value="UniProtKB-KW"/>
</dbReference>
<protein>
    <recommendedName>
        <fullName evidence="15">UvrABC system protein A</fullName>
    </recommendedName>
    <alternativeName>
        <fullName evidence="16">Excinuclease ABC subunit A</fullName>
    </alternativeName>
</protein>
<dbReference type="PANTHER" id="PTHR43152">
    <property type="entry name" value="UVRABC SYSTEM PROTEIN A"/>
    <property type="match status" value="1"/>
</dbReference>
<keyword evidence="8" id="KW-0863">Zinc-finger</keyword>
<evidence type="ECO:0000256" key="6">
    <source>
        <dbReference type="ARBA" id="ARBA00022763"/>
    </source>
</evidence>
<dbReference type="Gene3D" id="3.40.50.300">
    <property type="entry name" value="P-loop containing nucleotide triphosphate hydrolases"/>
    <property type="match status" value="3"/>
</dbReference>
<evidence type="ECO:0000256" key="14">
    <source>
        <dbReference type="ARBA" id="ARBA00038000"/>
    </source>
</evidence>
<keyword evidence="20" id="KW-1185">Reference proteome</keyword>
<dbReference type="SUPFAM" id="SSF52540">
    <property type="entry name" value="P-loop containing nucleoside triphosphate hydrolases"/>
    <property type="match status" value="2"/>
</dbReference>
<sequence>MDIIDIHEVCTNNLKNVSIKIPKNKFIVITGVSGSGKSSLAFNTIYAESQRRYIESISLYARKFLKLLTNPKYLSIKGLSPAIAVEQNGFFKNSRSTVSTITEIKEYLKLLYSKIGILICMKHNISLSIFNVEQITNNILTMPYDRKIAIIAPFAKNININDLYIHCNDFIAKGFMRFMINGVIIDDLNILKKSYDKDIKSQKFSLEIVIDRLYNKYENKQRIAESIEIAINISKNIVKVFDLDSQEEIVFTTQYMCPKCQLNLPIIKSKIFSTCIKCYGSGFIKKFNPNLLISSEDLSIANGAIKVWDMNNVFIKDLINSLAKHYSFNIHSKYKDIPDHIKNKIFWGSKNEKISFTYTDINGHQYMEYKSYEGLIPNLQRQVLEGNNIYLEKFYENQKCHNCNSHQFKSLNLDVFIFSNNQKFSINTVENLSIEELLEWCKWININPSQKQIVDTITLKIINKLSMLINMGLGYLSLNRPMNTLSLGEQQRIKLTNQMSIGLSGITYILDEPSIGLHKQDIDKLISGIQYLKSLGNTIIVIEYDKDIIMHADWIIEMGPGAGVNGGNILANGTYNEIIKNPASIIKKYINTSLKKNRKSKIINKKTQNLILLNATGNNLKDIDIKIPIGYLTCVTGISGSGKSSLIIDTLSNAISNIIYNTSKKSLHYSQLHGVEFFNHIIVINQENIGKNANSNVITYIGIFDIVRNLFANTNESRKRGYKSSRFSFNLQGGRCEFCTGHGKLKIKMDFLADIYQICDYCNGNRFNKETLEIKYKGLNISEILNLTISESIEIFKNIPEIFVKISIMHEIGLSHIKLGQDINFLSMGELHRLKLTIGFTKYHINENGKNLYVIDEPTIGLHFQDIEKLINIFEKLINLGHTIVIIENNISIITVSDWIIELGPGANTEGGYIMFQGVFKELKKSQSDTAKYISK</sequence>
<evidence type="ECO:0000256" key="12">
    <source>
        <dbReference type="ARBA" id="ARBA00023125"/>
    </source>
</evidence>
<dbReference type="InterPro" id="IPR004602">
    <property type="entry name" value="UvrA"/>
</dbReference>
<dbReference type="AlphaFoldDB" id="A0A3Q8EYF5"/>
<keyword evidence="12" id="KW-0238">DNA-binding</keyword>
<dbReference type="PANTHER" id="PTHR43152:SF3">
    <property type="entry name" value="UVRABC SYSTEM PROTEIN A"/>
    <property type="match status" value="1"/>
</dbReference>
<dbReference type="RefSeq" id="WP_108674155.1">
    <property type="nucleotide sequence ID" value="NZ_CP025628.1"/>
</dbReference>
<evidence type="ECO:0000256" key="2">
    <source>
        <dbReference type="ARBA" id="ARBA00022490"/>
    </source>
</evidence>
<keyword evidence="10" id="KW-0067">ATP-binding</keyword>
<keyword evidence="4" id="KW-0677">Repeat</keyword>
<keyword evidence="13" id="KW-0234">DNA repair</keyword>
<evidence type="ECO:0000256" key="10">
    <source>
        <dbReference type="ARBA" id="ARBA00022840"/>
    </source>
</evidence>
<evidence type="ECO:0000256" key="7">
    <source>
        <dbReference type="ARBA" id="ARBA00022769"/>
    </source>
</evidence>
<dbReference type="Proteomes" id="UP000266796">
    <property type="component" value="Chromosome"/>
</dbReference>
<dbReference type="InterPro" id="IPR041102">
    <property type="entry name" value="UvrA_inter"/>
</dbReference>
<dbReference type="GO" id="GO:0006289">
    <property type="term" value="P:nucleotide-excision repair"/>
    <property type="evidence" value="ECO:0007669"/>
    <property type="project" value="InterPro"/>
</dbReference>
<keyword evidence="7" id="KW-0228">DNA excision</keyword>
<dbReference type="EMBL" id="CP025628">
    <property type="protein sequence ID" value="AWD32764.1"/>
    <property type="molecule type" value="Genomic_DNA"/>
</dbReference>
<dbReference type="InterPro" id="IPR041552">
    <property type="entry name" value="UvrA_DNA-bd"/>
</dbReference>
<dbReference type="GO" id="GO:0004518">
    <property type="term" value="F:nuclease activity"/>
    <property type="evidence" value="ECO:0007669"/>
    <property type="project" value="UniProtKB-KW"/>
</dbReference>
<evidence type="ECO:0000256" key="11">
    <source>
        <dbReference type="ARBA" id="ARBA00022881"/>
    </source>
</evidence>
<evidence type="ECO:0000256" key="8">
    <source>
        <dbReference type="ARBA" id="ARBA00022771"/>
    </source>
</evidence>
<dbReference type="InterPro" id="IPR027417">
    <property type="entry name" value="P-loop_NTPase"/>
</dbReference>
<keyword evidence="11" id="KW-0267">Excision nuclease</keyword>
<evidence type="ECO:0000313" key="20">
    <source>
        <dbReference type="Proteomes" id="UP000266796"/>
    </source>
</evidence>
<evidence type="ECO:0000259" key="18">
    <source>
        <dbReference type="Pfam" id="PF17760"/>
    </source>
</evidence>
<comment type="subcellular location">
    <subcellularLocation>
        <location evidence="1">Cytoplasm</location>
    </subcellularLocation>
</comment>
<feature type="domain" description="UvrA interaction" evidence="18">
    <location>
        <begin position="132"/>
        <end position="240"/>
    </location>
</feature>
<dbReference type="GO" id="GO:0005737">
    <property type="term" value="C:cytoplasm"/>
    <property type="evidence" value="ECO:0007669"/>
    <property type="project" value="UniProtKB-SubCell"/>
</dbReference>
<evidence type="ECO:0000256" key="15">
    <source>
        <dbReference type="ARBA" id="ARBA00039316"/>
    </source>
</evidence>